<comment type="similarity">
    <text evidence="1 7">Belongs to the esterase D family.</text>
</comment>
<dbReference type="EMBL" id="JWLW01000002">
    <property type="protein sequence ID" value="KHT57571.1"/>
    <property type="molecule type" value="Genomic_DNA"/>
</dbReference>
<dbReference type="OrthoDB" id="9782200at2"/>
<reference evidence="8 9" key="1">
    <citation type="submission" date="2014-12" db="EMBL/GenBank/DDBJ databases">
        <title>Genome sequencing of Alteromonas marina AD001.</title>
        <authorList>
            <person name="Adrian T.G.S."/>
            <person name="Chan K.G."/>
        </authorList>
    </citation>
    <scope>NUCLEOTIDE SEQUENCE [LARGE SCALE GENOMIC DNA]</scope>
    <source>
        <strain evidence="8 9">AD001</strain>
    </source>
</reference>
<dbReference type="InterPro" id="IPR014186">
    <property type="entry name" value="S-formylglutathione_hydrol"/>
</dbReference>
<evidence type="ECO:0000256" key="7">
    <source>
        <dbReference type="RuleBase" id="RU363068"/>
    </source>
</evidence>
<evidence type="ECO:0000256" key="5">
    <source>
        <dbReference type="NCBIfam" id="TIGR02821"/>
    </source>
</evidence>
<dbReference type="RefSeq" id="WP_039216341.1">
    <property type="nucleotide sequence ID" value="NZ_JWLW01000002.1"/>
</dbReference>
<comment type="function">
    <text evidence="7">Serine hydrolase involved in the detoxification of formaldehyde.</text>
</comment>
<name>A0A0B3YI89_9ALTE</name>
<sequence>MELIGENKAFGGQHLRYTHKAESTQCDMTFAIFLPPFASKEKPVPVLYWLSGLTCTDQNFMQKAGAMKLAAELGMAIVAPDTSPRGDGVADDEEGSYDFGLGAGFYVDATQAPWNKHYNMYSYIVDELPALIESEFPVTKERAISGHSMGGHGALVIGMRNPNKFVSVSAFSPISNPSDCPWGEKALGRYLGEDKTTWKDYDASLLLASKTHSVPLLVEQGTKDEFLHEQLKPQSLVHAAQQSDTQLTLNMHEGYDHSYFFIASFIEEHLEFHAGHMGLI</sequence>
<dbReference type="GO" id="GO:0005829">
    <property type="term" value="C:cytosol"/>
    <property type="evidence" value="ECO:0007669"/>
    <property type="project" value="TreeGrafter"/>
</dbReference>
<dbReference type="NCBIfam" id="TIGR02821">
    <property type="entry name" value="fghA_ester_D"/>
    <property type="match status" value="1"/>
</dbReference>
<dbReference type="AlphaFoldDB" id="A0A0B3YI89"/>
<keyword evidence="9" id="KW-1185">Reference proteome</keyword>
<evidence type="ECO:0000313" key="9">
    <source>
        <dbReference type="Proteomes" id="UP000031197"/>
    </source>
</evidence>
<dbReference type="EC" id="3.1.2.12" evidence="5 7"/>
<comment type="catalytic activity">
    <reaction evidence="4 7">
        <text>S-formylglutathione + H2O = formate + glutathione + H(+)</text>
        <dbReference type="Rhea" id="RHEA:14961"/>
        <dbReference type="ChEBI" id="CHEBI:15377"/>
        <dbReference type="ChEBI" id="CHEBI:15378"/>
        <dbReference type="ChEBI" id="CHEBI:15740"/>
        <dbReference type="ChEBI" id="CHEBI:57688"/>
        <dbReference type="ChEBI" id="CHEBI:57925"/>
        <dbReference type="EC" id="3.1.2.12"/>
    </reaction>
</comment>
<keyword evidence="2 7" id="KW-0719">Serine esterase</keyword>
<evidence type="ECO:0000256" key="1">
    <source>
        <dbReference type="ARBA" id="ARBA00005622"/>
    </source>
</evidence>
<keyword evidence="3 7" id="KW-0378">Hydrolase</keyword>
<dbReference type="Pfam" id="PF00756">
    <property type="entry name" value="Esterase"/>
    <property type="match status" value="1"/>
</dbReference>
<evidence type="ECO:0000256" key="6">
    <source>
        <dbReference type="PIRSR" id="PIRSR614186-1"/>
    </source>
</evidence>
<evidence type="ECO:0000256" key="4">
    <source>
        <dbReference type="ARBA" id="ARBA00047590"/>
    </source>
</evidence>
<dbReference type="SUPFAM" id="SSF53474">
    <property type="entry name" value="alpha/beta-Hydrolases"/>
    <property type="match status" value="1"/>
</dbReference>
<dbReference type="GO" id="GO:0018738">
    <property type="term" value="F:S-formylglutathione hydrolase activity"/>
    <property type="evidence" value="ECO:0007669"/>
    <property type="project" value="UniProtKB-UniRule"/>
</dbReference>
<accession>A0A0B3YI89</accession>
<dbReference type="InterPro" id="IPR000801">
    <property type="entry name" value="Esterase-like"/>
</dbReference>
<dbReference type="InterPro" id="IPR029058">
    <property type="entry name" value="AB_hydrolase_fold"/>
</dbReference>
<dbReference type="GO" id="GO:0046294">
    <property type="term" value="P:formaldehyde catabolic process"/>
    <property type="evidence" value="ECO:0007669"/>
    <property type="project" value="InterPro"/>
</dbReference>
<dbReference type="FunFam" id="3.40.50.1820:FF:000002">
    <property type="entry name" value="S-formylglutathione hydrolase"/>
    <property type="match status" value="1"/>
</dbReference>
<dbReference type="Gene3D" id="3.40.50.1820">
    <property type="entry name" value="alpha/beta hydrolase"/>
    <property type="match status" value="1"/>
</dbReference>
<feature type="active site" description="Charge relay system" evidence="6">
    <location>
        <position position="148"/>
    </location>
</feature>
<protein>
    <recommendedName>
        <fullName evidence="5 7">S-formylglutathione hydrolase</fullName>
        <ecNumber evidence="5 7">3.1.2.12</ecNumber>
    </recommendedName>
</protein>
<evidence type="ECO:0000256" key="3">
    <source>
        <dbReference type="ARBA" id="ARBA00022801"/>
    </source>
</evidence>
<feature type="active site" description="Charge relay system" evidence="6">
    <location>
        <position position="257"/>
    </location>
</feature>
<gene>
    <name evidence="8" type="ORF">RJ41_01025</name>
</gene>
<comment type="caution">
    <text evidence="8">The sequence shown here is derived from an EMBL/GenBank/DDBJ whole genome shotgun (WGS) entry which is preliminary data.</text>
</comment>
<dbReference type="PANTHER" id="PTHR10061">
    <property type="entry name" value="S-FORMYLGLUTATHIONE HYDROLASE"/>
    <property type="match status" value="1"/>
</dbReference>
<dbReference type="Proteomes" id="UP000031197">
    <property type="component" value="Unassembled WGS sequence"/>
</dbReference>
<feature type="active site" description="Charge relay system" evidence="6">
    <location>
        <position position="224"/>
    </location>
</feature>
<dbReference type="GO" id="GO:0052689">
    <property type="term" value="F:carboxylic ester hydrolase activity"/>
    <property type="evidence" value="ECO:0007669"/>
    <property type="project" value="UniProtKB-KW"/>
</dbReference>
<evidence type="ECO:0000313" key="8">
    <source>
        <dbReference type="EMBL" id="KHT57571.1"/>
    </source>
</evidence>
<evidence type="ECO:0000256" key="2">
    <source>
        <dbReference type="ARBA" id="ARBA00022487"/>
    </source>
</evidence>
<proteinExistence type="inferred from homology"/>
<organism evidence="8 9">
    <name type="scientific">Alteromonas marina</name>
    <dbReference type="NCBI Taxonomy" id="203795"/>
    <lineage>
        <taxon>Bacteria</taxon>
        <taxon>Pseudomonadati</taxon>
        <taxon>Pseudomonadota</taxon>
        <taxon>Gammaproteobacteria</taxon>
        <taxon>Alteromonadales</taxon>
        <taxon>Alteromonadaceae</taxon>
        <taxon>Alteromonas/Salinimonas group</taxon>
        <taxon>Alteromonas</taxon>
    </lineage>
</organism>
<dbReference type="PANTHER" id="PTHR10061:SF1">
    <property type="entry name" value="S-FORMYLGLUTATHIONE HYDROLASE YEIG"/>
    <property type="match status" value="1"/>
</dbReference>